<evidence type="ECO:0000313" key="2">
    <source>
        <dbReference type="EMBL" id="RNL46014.1"/>
    </source>
</evidence>
<reference evidence="3" key="1">
    <citation type="submission" date="2018-05" db="EMBL/GenBank/DDBJ databases">
        <title>Genome Sequencing of selected type strains of the family Eggerthellaceae.</title>
        <authorList>
            <person name="Danylec N."/>
            <person name="Stoll D.A."/>
            <person name="Doetsch A."/>
            <person name="Huch M."/>
        </authorList>
    </citation>
    <scope>NUCLEOTIDE SEQUENCE [LARGE SCALE GENOMIC DNA]</scope>
    <source>
        <strain evidence="3">DSM 16106</strain>
    </source>
</reference>
<comment type="caution">
    <text evidence="2">The sequence shown here is derived from an EMBL/GenBank/DDBJ whole genome shotgun (WGS) entry which is preliminary data.</text>
</comment>
<feature type="compositionally biased region" description="Polar residues" evidence="1">
    <location>
        <begin position="35"/>
        <end position="48"/>
    </location>
</feature>
<protein>
    <submittedName>
        <fullName evidence="2">Uncharacterized protein</fullName>
    </submittedName>
</protein>
<accession>A0A3N0BEV2</accession>
<dbReference type="Proteomes" id="UP000278632">
    <property type="component" value="Unassembled WGS sequence"/>
</dbReference>
<sequence length="250" mass="26505">MNRKNRIILVLAIGAVVILAASTIVRCSLSEGDSQVGQTVPATQAQEEGSSDEEQTGSDENAVEAVSPMDILKGSVWTNASGATVTFKDARYIESDGTRSDMSAFDVKSITQNPSQTEVLLALDRTDGTFKESLVMLRQAADGTWSVSSDDFQIATTYVQGSPTAAAIQVVGVNDEYRELLGGTTDALQEAIATYARAHVPSATKATWTRELVVSYADGSVTSNFTCDDAASTMLTVSYDRAANSFTVMG</sequence>
<dbReference type="RefSeq" id="WP_123191819.1">
    <property type="nucleotide sequence ID" value="NZ_QICD01000006.1"/>
</dbReference>
<gene>
    <name evidence="2" type="ORF">DMP08_04710</name>
</gene>
<dbReference type="OrthoDB" id="3193029at2"/>
<organism evidence="2 3">
    <name type="scientific">Paraeggerthella hongkongensis</name>
    <dbReference type="NCBI Taxonomy" id="230658"/>
    <lineage>
        <taxon>Bacteria</taxon>
        <taxon>Bacillati</taxon>
        <taxon>Actinomycetota</taxon>
        <taxon>Coriobacteriia</taxon>
        <taxon>Eggerthellales</taxon>
        <taxon>Eggerthellaceae</taxon>
        <taxon>Paraeggerthella</taxon>
    </lineage>
</organism>
<dbReference type="AlphaFoldDB" id="A0A3N0BEV2"/>
<evidence type="ECO:0000313" key="3">
    <source>
        <dbReference type="Proteomes" id="UP000278632"/>
    </source>
</evidence>
<evidence type="ECO:0000256" key="1">
    <source>
        <dbReference type="SAM" id="MobiDB-lite"/>
    </source>
</evidence>
<dbReference type="EMBL" id="QICD01000006">
    <property type="protein sequence ID" value="RNL46014.1"/>
    <property type="molecule type" value="Genomic_DNA"/>
</dbReference>
<keyword evidence="3" id="KW-1185">Reference proteome</keyword>
<proteinExistence type="predicted"/>
<feature type="region of interest" description="Disordered" evidence="1">
    <location>
        <begin position="35"/>
        <end position="60"/>
    </location>
</feature>
<name>A0A3N0BEV2_9ACTN</name>